<reference evidence="1" key="1">
    <citation type="submission" date="2018-11" db="EMBL/GenBank/DDBJ databases">
        <authorList>
            <person name="Grassa J C."/>
        </authorList>
    </citation>
    <scope>NUCLEOTIDE SEQUENCE [LARGE SCALE GENOMIC DNA]</scope>
</reference>
<evidence type="ECO:0000313" key="2">
    <source>
        <dbReference type="Proteomes" id="UP000596661"/>
    </source>
</evidence>
<evidence type="ECO:0000313" key="1">
    <source>
        <dbReference type="EnsemblPlants" id="cds.evm.model.09.1183"/>
    </source>
</evidence>
<dbReference type="EMBL" id="UZAU01000755">
    <property type="status" value="NOT_ANNOTATED_CDS"/>
    <property type="molecule type" value="Genomic_DNA"/>
</dbReference>
<reference evidence="1" key="2">
    <citation type="submission" date="2021-03" db="UniProtKB">
        <authorList>
            <consortium name="EnsemblPlants"/>
        </authorList>
    </citation>
    <scope>IDENTIFICATION</scope>
</reference>
<sequence length="169" mass="18681">MASMGRPASEHFRVGQLAPGRCMADQHVPGRPLKNDVDVTFLNYDSNFFDCYLKFEDEPSFHIKSFYGAPNINNRSTSWTLLKRLADVGPLSPWLAIGDFNEILSNSNKSGDIDEAALSTTLQCIPTLVTDEDNDTLSRTFMLTEVEAALKSTVADKSPSVDGMSAMFY</sequence>
<dbReference type="Proteomes" id="UP000596661">
    <property type="component" value="Chromosome 9"/>
</dbReference>
<accession>A0A803QDM3</accession>
<name>A0A803QDM3_CANSA</name>
<organism evidence="1 2">
    <name type="scientific">Cannabis sativa</name>
    <name type="common">Hemp</name>
    <name type="synonym">Marijuana</name>
    <dbReference type="NCBI Taxonomy" id="3483"/>
    <lineage>
        <taxon>Eukaryota</taxon>
        <taxon>Viridiplantae</taxon>
        <taxon>Streptophyta</taxon>
        <taxon>Embryophyta</taxon>
        <taxon>Tracheophyta</taxon>
        <taxon>Spermatophyta</taxon>
        <taxon>Magnoliopsida</taxon>
        <taxon>eudicotyledons</taxon>
        <taxon>Gunneridae</taxon>
        <taxon>Pentapetalae</taxon>
        <taxon>rosids</taxon>
        <taxon>fabids</taxon>
        <taxon>Rosales</taxon>
        <taxon>Cannabaceae</taxon>
        <taxon>Cannabis</taxon>
    </lineage>
</organism>
<dbReference type="AlphaFoldDB" id="A0A803QDM3"/>
<keyword evidence="2" id="KW-1185">Reference proteome</keyword>
<dbReference type="EnsemblPlants" id="evm.model.09.1183">
    <property type="protein sequence ID" value="cds.evm.model.09.1183"/>
    <property type="gene ID" value="evm.TU.09.1183"/>
</dbReference>
<proteinExistence type="predicted"/>
<protein>
    <submittedName>
        <fullName evidence="1">Uncharacterized protein</fullName>
    </submittedName>
</protein>
<dbReference type="Gramene" id="evm.model.09.1183">
    <property type="protein sequence ID" value="cds.evm.model.09.1183"/>
    <property type="gene ID" value="evm.TU.09.1183"/>
</dbReference>